<evidence type="ECO:0000313" key="3">
    <source>
        <dbReference type="EMBL" id="REF89371.1"/>
    </source>
</evidence>
<reference evidence="3 4" key="1">
    <citation type="submission" date="2018-08" db="EMBL/GenBank/DDBJ databases">
        <title>Genomic Encyclopedia of Type Strains, Phase IV (KMG-IV): sequencing the most valuable type-strain genomes for metagenomic binning, comparative biology and taxonomic classification.</title>
        <authorList>
            <person name="Goeker M."/>
        </authorList>
    </citation>
    <scope>NUCLEOTIDE SEQUENCE [LARGE SCALE GENOMIC DNA]</scope>
    <source>
        <strain evidence="3 4">BW863</strain>
    </source>
</reference>
<organism evidence="3 4">
    <name type="scientific">Methylovirgula ligni</name>
    <dbReference type="NCBI Taxonomy" id="569860"/>
    <lineage>
        <taxon>Bacteria</taxon>
        <taxon>Pseudomonadati</taxon>
        <taxon>Pseudomonadota</taxon>
        <taxon>Alphaproteobacteria</taxon>
        <taxon>Hyphomicrobiales</taxon>
        <taxon>Beijerinckiaceae</taxon>
        <taxon>Methylovirgula</taxon>
    </lineage>
</organism>
<proteinExistence type="predicted"/>
<dbReference type="AlphaFoldDB" id="A0A3D9Z2P6"/>
<dbReference type="RefSeq" id="WP_115835150.1">
    <property type="nucleotide sequence ID" value="NZ_CP025086.1"/>
</dbReference>
<comment type="caution">
    <text evidence="3">The sequence shown here is derived from an EMBL/GenBank/DDBJ whole genome shotgun (WGS) entry which is preliminary data.</text>
</comment>
<dbReference type="Proteomes" id="UP000256900">
    <property type="component" value="Unassembled WGS sequence"/>
</dbReference>
<dbReference type="OrthoDB" id="8454456at2"/>
<protein>
    <recommendedName>
        <fullName evidence="2">Anti-sigma factor NepR domain-containing protein</fullName>
    </recommendedName>
</protein>
<feature type="region of interest" description="Disordered" evidence="1">
    <location>
        <begin position="1"/>
        <end position="28"/>
    </location>
</feature>
<evidence type="ECO:0000313" key="4">
    <source>
        <dbReference type="Proteomes" id="UP000256900"/>
    </source>
</evidence>
<feature type="domain" description="Anti-sigma factor NepR" evidence="2">
    <location>
        <begin position="72"/>
        <end position="104"/>
    </location>
</feature>
<accession>A0A3D9Z2P6</accession>
<keyword evidence="4" id="KW-1185">Reference proteome</keyword>
<gene>
    <name evidence="3" type="ORF">DES32_0592</name>
</gene>
<dbReference type="Pfam" id="PF18557">
    <property type="entry name" value="NepR"/>
    <property type="match status" value="1"/>
</dbReference>
<evidence type="ECO:0000256" key="1">
    <source>
        <dbReference type="SAM" id="MobiDB-lite"/>
    </source>
</evidence>
<sequence length="118" mass="12864">MDQDENLYRGAPVTKPIEIKTKNTDASTSGRIEKLRAKTKDTNGDAQFSADISVLPVGRKAKGPPNPEMVDLIGHRLASIYNSVASQPVPERFLDLLAQLEAGEHEAQAGKPAKKERK</sequence>
<dbReference type="InterPro" id="IPR041649">
    <property type="entry name" value="NepR"/>
</dbReference>
<dbReference type="EMBL" id="QUMO01000001">
    <property type="protein sequence ID" value="REF89371.1"/>
    <property type="molecule type" value="Genomic_DNA"/>
</dbReference>
<evidence type="ECO:0000259" key="2">
    <source>
        <dbReference type="Pfam" id="PF18557"/>
    </source>
</evidence>
<name>A0A3D9Z2P6_9HYPH</name>